<accession>A0A7Y0AVS5</accession>
<keyword evidence="2" id="KW-1185">Reference proteome</keyword>
<dbReference type="Proteomes" id="UP000541470">
    <property type="component" value="Unassembled WGS sequence"/>
</dbReference>
<organism evidence="1 2">
    <name type="scientific">Rhizobium terricola</name>
    <dbReference type="NCBI Taxonomy" id="2728849"/>
    <lineage>
        <taxon>Bacteria</taxon>
        <taxon>Pseudomonadati</taxon>
        <taxon>Pseudomonadota</taxon>
        <taxon>Alphaproteobacteria</taxon>
        <taxon>Hyphomicrobiales</taxon>
        <taxon>Rhizobiaceae</taxon>
        <taxon>Rhizobium/Agrobacterium group</taxon>
        <taxon>Rhizobium</taxon>
    </lineage>
</organism>
<evidence type="ECO:0000313" key="1">
    <source>
        <dbReference type="EMBL" id="NML74297.1"/>
    </source>
</evidence>
<proteinExistence type="predicted"/>
<evidence type="ECO:0000313" key="2">
    <source>
        <dbReference type="Proteomes" id="UP000541470"/>
    </source>
</evidence>
<name>A0A7Y0AVS5_9HYPH</name>
<dbReference type="AlphaFoldDB" id="A0A7Y0AVS5"/>
<dbReference type="EMBL" id="JABBGK010000001">
    <property type="protein sequence ID" value="NML74297.1"/>
    <property type="molecule type" value="Genomic_DNA"/>
</dbReference>
<protein>
    <submittedName>
        <fullName evidence="1">Uncharacterized protein</fullName>
    </submittedName>
</protein>
<sequence>MLIPLVLLVRIPIHGMTGHYEKINVPYQEAVGKILSADANRPAMILASDQQMAGNLRLQATDMPVMIPGYEAFETPLSLDANRPLLVVWRARGGADLPLPGPMADWLSAHGGLKVEEIRTVALPYLFGRDGDLYHFAYSYIYPKTN</sequence>
<dbReference type="RefSeq" id="WP_169589308.1">
    <property type="nucleotide sequence ID" value="NZ_JABBGK010000001.1"/>
</dbReference>
<comment type="caution">
    <text evidence="1">The sequence shown here is derived from an EMBL/GenBank/DDBJ whole genome shotgun (WGS) entry which is preliminary data.</text>
</comment>
<reference evidence="1 2" key="1">
    <citation type="submission" date="2020-04" db="EMBL/GenBank/DDBJ databases">
        <title>Rhizobium sp. S-51 isolated from soil.</title>
        <authorList>
            <person name="Dahal R.H."/>
        </authorList>
    </citation>
    <scope>NUCLEOTIDE SEQUENCE [LARGE SCALE GENOMIC DNA]</scope>
    <source>
        <strain evidence="1 2">S-51</strain>
    </source>
</reference>
<gene>
    <name evidence="1" type="ORF">HHL25_09210</name>
</gene>